<organism evidence="3 4">
    <name type="scientific">Streptomyces solincola</name>
    <dbReference type="NCBI Taxonomy" id="2100817"/>
    <lineage>
        <taxon>Bacteria</taxon>
        <taxon>Bacillati</taxon>
        <taxon>Actinomycetota</taxon>
        <taxon>Actinomycetes</taxon>
        <taxon>Kitasatosporales</taxon>
        <taxon>Streptomycetaceae</taxon>
        <taxon>Streptomyces</taxon>
    </lineage>
</organism>
<evidence type="ECO:0000256" key="1">
    <source>
        <dbReference type="SAM" id="MobiDB-lite"/>
    </source>
</evidence>
<dbReference type="SUPFAM" id="SSF56281">
    <property type="entry name" value="Metallo-hydrolase/oxidoreductase"/>
    <property type="match status" value="1"/>
</dbReference>
<dbReference type="InterPro" id="IPR036866">
    <property type="entry name" value="RibonucZ/Hydroxyglut_hydro"/>
</dbReference>
<proteinExistence type="predicted"/>
<evidence type="ECO:0000259" key="2">
    <source>
        <dbReference type="SMART" id="SM00849"/>
    </source>
</evidence>
<dbReference type="Gene3D" id="3.60.15.10">
    <property type="entry name" value="Ribonuclease Z/Hydroxyacylglutathione hydrolase-like"/>
    <property type="match status" value="1"/>
</dbReference>
<accession>A0A2S9Q0W3</accession>
<sequence>MSRTEPAEGEAPDGPACRIRADQPATTWSGGTPGALSAAQPSRAFCRPPRAERPLSPRSAALPAADRATPDDGISKSGNTPELDREDVGQGDALVIAAGDGQGVVVDAGPDPRLVDDCLTELGVSRIPLVVLTHFHADHVRGLPGVLDGRQVAAVQTTGLQEPPEQAEFVRRTVAAARIPVLRAVAGERRRIGPLDWQVLWPPPPPPPPPPVVWPLVSMPLPLPLPPEPNDASVTMLVRAAGGVSLLLLGDLEPPAQQALLRAHPDLPAVDVLKVAHHGSARQDAELLERVRPRLALVSAGRDNSYGHPAPRTVAALDDGGAAVLSTAEHGAIAVTAGEHGLRAVPRGPPTAP</sequence>
<dbReference type="OrthoDB" id="7177610at2"/>
<dbReference type="AlphaFoldDB" id="A0A2S9Q0W3"/>
<reference evidence="3 4" key="1">
    <citation type="submission" date="2018-03" db="EMBL/GenBank/DDBJ databases">
        <title>Novel Streptomyces sp. from soil.</title>
        <authorList>
            <person name="Tan G.Y.A."/>
            <person name="Lee Z.Y."/>
        </authorList>
    </citation>
    <scope>NUCLEOTIDE SEQUENCE [LARGE SCALE GENOMIC DNA]</scope>
    <source>
        <strain evidence="3 4">ST5x</strain>
    </source>
</reference>
<gene>
    <name evidence="3" type="ORF">C6N75_05265</name>
</gene>
<dbReference type="PANTHER" id="PTHR30619:SF1">
    <property type="entry name" value="RECOMBINATION PROTEIN 2"/>
    <property type="match status" value="1"/>
</dbReference>
<dbReference type="Pfam" id="PF00753">
    <property type="entry name" value="Lactamase_B"/>
    <property type="match status" value="1"/>
</dbReference>
<dbReference type="InterPro" id="IPR052159">
    <property type="entry name" value="Competence_DNA_uptake"/>
</dbReference>
<dbReference type="InterPro" id="IPR001279">
    <property type="entry name" value="Metallo-B-lactamas"/>
</dbReference>
<dbReference type="Proteomes" id="UP000239322">
    <property type="component" value="Unassembled WGS sequence"/>
</dbReference>
<feature type="compositionally biased region" description="Low complexity" evidence="1">
    <location>
        <begin position="56"/>
        <end position="67"/>
    </location>
</feature>
<feature type="region of interest" description="Disordered" evidence="1">
    <location>
        <begin position="1"/>
        <end position="87"/>
    </location>
</feature>
<feature type="domain" description="Metallo-beta-lactamase" evidence="2">
    <location>
        <begin position="90"/>
        <end position="302"/>
    </location>
</feature>
<protein>
    <recommendedName>
        <fullName evidence="2">Metallo-beta-lactamase domain-containing protein</fullName>
    </recommendedName>
</protein>
<comment type="caution">
    <text evidence="3">The sequence shown here is derived from an EMBL/GenBank/DDBJ whole genome shotgun (WGS) entry which is preliminary data.</text>
</comment>
<dbReference type="CDD" id="cd07731">
    <property type="entry name" value="ComA-like_MBL-fold"/>
    <property type="match status" value="1"/>
</dbReference>
<evidence type="ECO:0000313" key="4">
    <source>
        <dbReference type="Proteomes" id="UP000239322"/>
    </source>
</evidence>
<dbReference type="PANTHER" id="PTHR30619">
    <property type="entry name" value="DNA INTERNALIZATION/COMPETENCE PROTEIN COMEC/REC2"/>
    <property type="match status" value="1"/>
</dbReference>
<keyword evidence="4" id="KW-1185">Reference proteome</keyword>
<dbReference type="EMBL" id="PVLV01000071">
    <property type="protein sequence ID" value="PRH80288.1"/>
    <property type="molecule type" value="Genomic_DNA"/>
</dbReference>
<dbReference type="SMART" id="SM00849">
    <property type="entry name" value="Lactamase_B"/>
    <property type="match status" value="1"/>
</dbReference>
<evidence type="ECO:0000313" key="3">
    <source>
        <dbReference type="EMBL" id="PRH80288.1"/>
    </source>
</evidence>
<dbReference type="InterPro" id="IPR035681">
    <property type="entry name" value="ComA-like_MBL"/>
</dbReference>
<name>A0A2S9Q0W3_9ACTN</name>